<dbReference type="PANTHER" id="PTHR43317:SF3">
    <property type="entry name" value="BLR2883 PROTEIN"/>
    <property type="match status" value="1"/>
</dbReference>
<sequence length="221" mass="22963">MIPWETIDRATAPDGAELVLARRGGEWAIRAAGRVLMTSRQHGSEEALAATALGRVEHPRAVLVGGLGMGFTLRAALDRVPEACRVTVVELVPALAEWSRGALGDLAGRPLDDRRVSLEVGDVVARLAVTRRSLDAILLDVDNGPSALAHAANDRLYGPAGVAACAGALRAGGVVAVWSAGPDERYLARLRAAGLDAEAVAVPARPGSGARHVVFVGRAPR</sequence>
<proteinExistence type="predicted"/>
<evidence type="ECO:0000256" key="1">
    <source>
        <dbReference type="ARBA" id="ARBA00023115"/>
    </source>
</evidence>
<dbReference type="Pfam" id="PF01564">
    <property type="entry name" value="Spermine_synth"/>
    <property type="match status" value="1"/>
</dbReference>
<keyword evidence="3" id="KW-1185">Reference proteome</keyword>
<dbReference type="Gene3D" id="3.40.50.150">
    <property type="entry name" value="Vaccinia Virus protein VP39"/>
    <property type="match status" value="1"/>
</dbReference>
<reference evidence="3" key="1">
    <citation type="journal article" date="2022" name="Int. J. Syst. Evol. Microbiol.">
        <title>Anaeromyxobacter oryzae sp. nov., Anaeromyxobacter diazotrophicus sp. nov. and Anaeromyxobacter paludicola sp. nov., isolated from paddy soils.</title>
        <authorList>
            <person name="Itoh H."/>
            <person name="Xu Z."/>
            <person name="Mise K."/>
            <person name="Masuda Y."/>
            <person name="Ushijima N."/>
            <person name="Hayakawa C."/>
            <person name="Shiratori Y."/>
            <person name="Senoo K."/>
        </authorList>
    </citation>
    <scope>NUCLEOTIDE SEQUENCE [LARGE SCALE GENOMIC DNA]</scope>
    <source>
        <strain evidence="3">Red232</strain>
    </source>
</reference>
<dbReference type="EMBL" id="AP025591">
    <property type="protein sequence ID" value="BDG03187.1"/>
    <property type="molecule type" value="Genomic_DNA"/>
</dbReference>
<name>A0ABM7WUL0_9BACT</name>
<dbReference type="RefSeq" id="WP_248360962.1">
    <property type="nucleotide sequence ID" value="NZ_AP025591.1"/>
</dbReference>
<organism evidence="2 3">
    <name type="scientific">Anaeromyxobacter oryzae</name>
    <dbReference type="NCBI Taxonomy" id="2918170"/>
    <lineage>
        <taxon>Bacteria</taxon>
        <taxon>Pseudomonadati</taxon>
        <taxon>Myxococcota</taxon>
        <taxon>Myxococcia</taxon>
        <taxon>Myxococcales</taxon>
        <taxon>Cystobacterineae</taxon>
        <taxon>Anaeromyxobacteraceae</taxon>
        <taxon>Anaeromyxobacter</taxon>
    </lineage>
</organism>
<dbReference type="SUPFAM" id="SSF53335">
    <property type="entry name" value="S-adenosyl-L-methionine-dependent methyltransferases"/>
    <property type="match status" value="1"/>
</dbReference>
<dbReference type="Proteomes" id="UP001162891">
    <property type="component" value="Chromosome"/>
</dbReference>
<protein>
    <submittedName>
        <fullName evidence="2">Spermidine synthase</fullName>
    </submittedName>
</protein>
<dbReference type="InterPro" id="IPR029063">
    <property type="entry name" value="SAM-dependent_MTases_sf"/>
</dbReference>
<gene>
    <name evidence="2" type="ORF">AMOR_21830</name>
</gene>
<dbReference type="PANTHER" id="PTHR43317">
    <property type="entry name" value="THERMOSPERMINE SYNTHASE ACAULIS5"/>
    <property type="match status" value="1"/>
</dbReference>
<accession>A0ABM7WUL0</accession>
<evidence type="ECO:0000313" key="2">
    <source>
        <dbReference type="EMBL" id="BDG03187.1"/>
    </source>
</evidence>
<evidence type="ECO:0000313" key="3">
    <source>
        <dbReference type="Proteomes" id="UP001162891"/>
    </source>
</evidence>
<keyword evidence="1" id="KW-0620">Polyamine biosynthesis</keyword>